<dbReference type="GO" id="GO:0005525">
    <property type="term" value="F:GTP binding"/>
    <property type="evidence" value="ECO:0007669"/>
    <property type="project" value="InterPro"/>
</dbReference>
<dbReference type="InterPro" id="IPR001401">
    <property type="entry name" value="Dynamin_GTPase"/>
</dbReference>
<sequence>MLLWSPKLLQDGLLFFSRIRQRKDPIMESSHIFQGRGFMTLCPSYDAEKVRKEIQDEIDGVTGWSKKISPVPIHLRICTPHVVNLTLIDLPGLTKVAVEGQPDSIVKDIDDMVRSYVEKTNSLILAISPAKQNVATSDAIKLALEVDPGGERTLGVLTKLYLMDKGTNAVDVSEGRAVDTVHLILRELVRKSVGESQSKRLSQLLDKDTALMERRQACAQRLKLYKNALNEIDSDAWRSRCS</sequence>
<dbReference type="PRINTS" id="PR00195">
    <property type="entry name" value="DYNAMIN"/>
</dbReference>
<dbReference type="GO" id="GO:0003924">
    <property type="term" value="F:GTPase activity"/>
    <property type="evidence" value="ECO:0007669"/>
    <property type="project" value="InterPro"/>
</dbReference>
<proteinExistence type="predicted"/>
<keyword evidence="3" id="KW-1185">Reference proteome</keyword>
<reference evidence="2 3" key="1">
    <citation type="journal article" date="2008" name="Science">
        <title>The Physcomitrella genome reveals evolutionary insights into the conquest of land by plants.</title>
        <authorList>
            <person name="Rensing S."/>
            <person name="Lang D."/>
            <person name="Zimmer A."/>
            <person name="Terry A."/>
            <person name="Salamov A."/>
            <person name="Shapiro H."/>
            <person name="Nishiyama T."/>
            <person name="Perroud P.-F."/>
            <person name="Lindquist E."/>
            <person name="Kamisugi Y."/>
            <person name="Tanahashi T."/>
            <person name="Sakakibara K."/>
            <person name="Fujita T."/>
            <person name="Oishi K."/>
            <person name="Shin-I T."/>
            <person name="Kuroki Y."/>
            <person name="Toyoda A."/>
            <person name="Suzuki Y."/>
            <person name="Hashimoto A."/>
            <person name="Yamaguchi K."/>
            <person name="Sugano A."/>
            <person name="Kohara Y."/>
            <person name="Fujiyama A."/>
            <person name="Anterola A."/>
            <person name="Aoki S."/>
            <person name="Ashton N."/>
            <person name="Barbazuk W.B."/>
            <person name="Barker E."/>
            <person name="Bennetzen J."/>
            <person name="Bezanilla M."/>
            <person name="Blankenship R."/>
            <person name="Cho S.H."/>
            <person name="Dutcher S."/>
            <person name="Estelle M."/>
            <person name="Fawcett J.A."/>
            <person name="Gundlach H."/>
            <person name="Hanada K."/>
            <person name="Heyl A."/>
            <person name="Hicks K.A."/>
            <person name="Hugh J."/>
            <person name="Lohr M."/>
            <person name="Mayer K."/>
            <person name="Melkozernov A."/>
            <person name="Murata T."/>
            <person name="Nelson D."/>
            <person name="Pils B."/>
            <person name="Prigge M."/>
            <person name="Reiss B."/>
            <person name="Renner T."/>
            <person name="Rombauts S."/>
            <person name="Rushton P."/>
            <person name="Sanderfoot A."/>
            <person name="Schween G."/>
            <person name="Shiu S.-H."/>
            <person name="Stueber K."/>
            <person name="Theodoulou F.L."/>
            <person name="Tu H."/>
            <person name="Van de Peer Y."/>
            <person name="Verrier P.J."/>
            <person name="Waters E."/>
            <person name="Wood A."/>
            <person name="Yang L."/>
            <person name="Cove D."/>
            <person name="Cuming A."/>
            <person name="Hasebe M."/>
            <person name="Lucas S."/>
            <person name="Mishler D.B."/>
            <person name="Reski R."/>
            <person name="Grigoriev I."/>
            <person name="Quatrano R.S."/>
            <person name="Boore J.L."/>
        </authorList>
    </citation>
    <scope>NUCLEOTIDE SEQUENCE [LARGE SCALE GENOMIC DNA]</scope>
    <source>
        <strain evidence="2 3">cv. Gransden 2004</strain>
    </source>
</reference>
<dbReference type="InParanoid" id="A0A7I4DVJ0"/>
<dbReference type="PANTHER" id="PTHR11566">
    <property type="entry name" value="DYNAMIN"/>
    <property type="match status" value="1"/>
</dbReference>
<dbReference type="CDD" id="cd08771">
    <property type="entry name" value="DLP_1"/>
    <property type="match status" value="1"/>
</dbReference>
<feature type="domain" description="Dynamin-type G" evidence="1">
    <location>
        <begin position="1"/>
        <end position="242"/>
    </location>
</feature>
<dbReference type="InterPro" id="IPR045063">
    <property type="entry name" value="Dynamin_N"/>
</dbReference>
<dbReference type="PROSITE" id="PS51718">
    <property type="entry name" value="G_DYNAMIN_2"/>
    <property type="match status" value="1"/>
</dbReference>
<dbReference type="InterPro" id="IPR027417">
    <property type="entry name" value="P-loop_NTPase"/>
</dbReference>
<dbReference type="SUPFAM" id="SSF52540">
    <property type="entry name" value="P-loop containing nucleoside triphosphate hydrolases"/>
    <property type="match status" value="1"/>
</dbReference>
<name>A0A7I4DVJ0_PHYPA</name>
<accession>A0A7I4DVJ0</accession>
<dbReference type="InterPro" id="IPR030381">
    <property type="entry name" value="G_DYNAMIN_dom"/>
</dbReference>
<dbReference type="PANTHER" id="PTHR11566:SF223">
    <property type="entry name" value="PROTEIN 1C, PUTATIVE, EXPRESSED-RELATED"/>
    <property type="match status" value="1"/>
</dbReference>
<gene>
    <name evidence="2" type="primary">LOC112282781</name>
</gene>
<dbReference type="Pfam" id="PF00350">
    <property type="entry name" value="Dynamin_N"/>
    <property type="match status" value="1"/>
</dbReference>
<evidence type="ECO:0000313" key="2">
    <source>
        <dbReference type="EnsemblPlants" id="Pp3c5_5380V3.3"/>
    </source>
</evidence>
<organism evidence="2 3">
    <name type="scientific">Physcomitrium patens</name>
    <name type="common">Spreading-leaved earth moss</name>
    <name type="synonym">Physcomitrella patens</name>
    <dbReference type="NCBI Taxonomy" id="3218"/>
    <lineage>
        <taxon>Eukaryota</taxon>
        <taxon>Viridiplantae</taxon>
        <taxon>Streptophyta</taxon>
        <taxon>Embryophyta</taxon>
        <taxon>Bryophyta</taxon>
        <taxon>Bryophytina</taxon>
        <taxon>Bryopsida</taxon>
        <taxon>Funariidae</taxon>
        <taxon>Funariales</taxon>
        <taxon>Funariaceae</taxon>
        <taxon>Physcomitrium</taxon>
    </lineage>
</organism>
<evidence type="ECO:0000313" key="3">
    <source>
        <dbReference type="Proteomes" id="UP000006727"/>
    </source>
</evidence>
<dbReference type="Gene3D" id="3.40.50.300">
    <property type="entry name" value="P-loop containing nucleotide triphosphate hydrolases"/>
    <property type="match status" value="1"/>
</dbReference>
<dbReference type="EnsemblPlants" id="Pp3c5_5380V3.3">
    <property type="protein sequence ID" value="Pp3c5_5380V3.3"/>
    <property type="gene ID" value="Pp3c5_5380"/>
</dbReference>
<dbReference type="InterPro" id="IPR022812">
    <property type="entry name" value="Dynamin"/>
</dbReference>
<dbReference type="Pfam" id="PF02212">
    <property type="entry name" value="GED"/>
    <property type="match status" value="1"/>
</dbReference>
<reference evidence="2" key="3">
    <citation type="submission" date="2020-12" db="UniProtKB">
        <authorList>
            <consortium name="EnsemblPlants"/>
        </authorList>
    </citation>
    <scope>IDENTIFICATION</scope>
</reference>
<dbReference type="OrthoDB" id="5061070at2759"/>
<dbReference type="AlphaFoldDB" id="A0A7I4DVJ0"/>
<dbReference type="InterPro" id="IPR003130">
    <property type="entry name" value="GED"/>
</dbReference>
<dbReference type="Proteomes" id="UP000006727">
    <property type="component" value="Chromosome 5"/>
</dbReference>
<dbReference type="Gramene" id="Pp3c5_5380V3.3">
    <property type="protein sequence ID" value="Pp3c5_5380V3.3"/>
    <property type="gene ID" value="Pp3c5_5380"/>
</dbReference>
<dbReference type="EMBL" id="ABEU02000005">
    <property type="status" value="NOT_ANNOTATED_CDS"/>
    <property type="molecule type" value="Genomic_DNA"/>
</dbReference>
<reference evidence="2 3" key="2">
    <citation type="journal article" date="2018" name="Plant J.">
        <title>The Physcomitrella patens chromosome-scale assembly reveals moss genome structure and evolution.</title>
        <authorList>
            <person name="Lang D."/>
            <person name="Ullrich K.K."/>
            <person name="Murat F."/>
            <person name="Fuchs J."/>
            <person name="Jenkins J."/>
            <person name="Haas F.B."/>
            <person name="Piednoel M."/>
            <person name="Gundlach H."/>
            <person name="Van Bel M."/>
            <person name="Meyberg R."/>
            <person name="Vives C."/>
            <person name="Morata J."/>
            <person name="Symeonidi A."/>
            <person name="Hiss M."/>
            <person name="Muchero W."/>
            <person name="Kamisugi Y."/>
            <person name="Saleh O."/>
            <person name="Blanc G."/>
            <person name="Decker E.L."/>
            <person name="van Gessel N."/>
            <person name="Grimwood J."/>
            <person name="Hayes R.D."/>
            <person name="Graham S.W."/>
            <person name="Gunter L.E."/>
            <person name="McDaniel S.F."/>
            <person name="Hoernstein S.N.W."/>
            <person name="Larsson A."/>
            <person name="Li F.W."/>
            <person name="Perroud P.F."/>
            <person name="Phillips J."/>
            <person name="Ranjan P."/>
            <person name="Rokshar D.S."/>
            <person name="Rothfels C.J."/>
            <person name="Schneider L."/>
            <person name="Shu S."/>
            <person name="Stevenson D.W."/>
            <person name="Thummler F."/>
            <person name="Tillich M."/>
            <person name="Villarreal Aguilar J.C."/>
            <person name="Widiez T."/>
            <person name="Wong G.K."/>
            <person name="Wymore A."/>
            <person name="Zhang Y."/>
            <person name="Zimmer A.D."/>
            <person name="Quatrano R.S."/>
            <person name="Mayer K.F.X."/>
            <person name="Goodstein D."/>
            <person name="Casacuberta J.M."/>
            <person name="Vandepoele K."/>
            <person name="Reski R."/>
            <person name="Cuming A.C."/>
            <person name="Tuskan G.A."/>
            <person name="Maumus F."/>
            <person name="Salse J."/>
            <person name="Schmutz J."/>
            <person name="Rensing S.A."/>
        </authorList>
    </citation>
    <scope>NUCLEOTIDE SEQUENCE [LARGE SCALE GENOMIC DNA]</scope>
    <source>
        <strain evidence="2 3">cv. Gransden 2004</strain>
    </source>
</reference>
<protein>
    <recommendedName>
        <fullName evidence="1">Dynamin-type G domain-containing protein</fullName>
    </recommendedName>
</protein>
<evidence type="ECO:0000259" key="1">
    <source>
        <dbReference type="PROSITE" id="PS51718"/>
    </source>
</evidence>
<dbReference type="SMART" id="SM00053">
    <property type="entry name" value="DYNc"/>
    <property type="match status" value="1"/>
</dbReference>